<organism evidence="3 4">
    <name type="scientific">Decorospora gaudefroyi</name>
    <dbReference type="NCBI Taxonomy" id="184978"/>
    <lineage>
        <taxon>Eukaryota</taxon>
        <taxon>Fungi</taxon>
        <taxon>Dikarya</taxon>
        <taxon>Ascomycota</taxon>
        <taxon>Pezizomycotina</taxon>
        <taxon>Dothideomycetes</taxon>
        <taxon>Pleosporomycetidae</taxon>
        <taxon>Pleosporales</taxon>
        <taxon>Pleosporineae</taxon>
        <taxon>Pleosporaceae</taxon>
        <taxon>Decorospora</taxon>
    </lineage>
</organism>
<reference evidence="3" key="1">
    <citation type="submission" date="2020-01" db="EMBL/GenBank/DDBJ databases">
        <authorList>
            <consortium name="DOE Joint Genome Institute"/>
            <person name="Haridas S."/>
            <person name="Albert R."/>
            <person name="Binder M."/>
            <person name="Bloem J."/>
            <person name="Labutti K."/>
            <person name="Salamov A."/>
            <person name="Andreopoulos B."/>
            <person name="Baker S.E."/>
            <person name="Barry K."/>
            <person name="Bills G."/>
            <person name="Bluhm B.H."/>
            <person name="Cannon C."/>
            <person name="Castanera R."/>
            <person name="Culley D.E."/>
            <person name="Daum C."/>
            <person name="Ezra D."/>
            <person name="Gonzalez J.B."/>
            <person name="Henrissat B."/>
            <person name="Kuo A."/>
            <person name="Liang C."/>
            <person name="Lipzen A."/>
            <person name="Lutzoni F."/>
            <person name="Magnuson J."/>
            <person name="Mondo S."/>
            <person name="Nolan M."/>
            <person name="Ohm R."/>
            <person name="Pangilinan J."/>
            <person name="Park H.-J."/>
            <person name="Ramirez L."/>
            <person name="Alfaro M."/>
            <person name="Sun H."/>
            <person name="Tritt A."/>
            <person name="Yoshinaga Y."/>
            <person name="Zwiers L.-H."/>
            <person name="Turgeon B.G."/>
            <person name="Goodwin S.B."/>
            <person name="Spatafora J.W."/>
            <person name="Crous P.W."/>
            <person name="Grigoriev I.V."/>
        </authorList>
    </citation>
    <scope>NUCLEOTIDE SEQUENCE</scope>
    <source>
        <strain evidence="3">P77</strain>
    </source>
</reference>
<evidence type="ECO:0000313" key="4">
    <source>
        <dbReference type="Proteomes" id="UP000800040"/>
    </source>
</evidence>
<dbReference type="Proteomes" id="UP000800040">
    <property type="component" value="Unassembled WGS sequence"/>
</dbReference>
<keyword evidence="2" id="KW-0472">Membrane</keyword>
<accession>A0A6A5KVC6</accession>
<dbReference type="OrthoDB" id="3692270at2759"/>
<evidence type="ECO:0000313" key="3">
    <source>
        <dbReference type="EMBL" id="KAF1838936.1"/>
    </source>
</evidence>
<feature type="region of interest" description="Disordered" evidence="1">
    <location>
        <begin position="244"/>
        <end position="288"/>
    </location>
</feature>
<protein>
    <recommendedName>
        <fullName evidence="5">Ricin B lectin domain-containing protein</fullName>
    </recommendedName>
</protein>
<feature type="compositionally biased region" description="Basic and acidic residues" evidence="1">
    <location>
        <begin position="400"/>
        <end position="409"/>
    </location>
</feature>
<sequence length="409" mass="44388">MYAWPLGLFNGGFARRRLDAYQPERNTQPYGFGHKPCEKSTFAATAKFLLCSLEPTVVLLAHGHFLRTQSVMEIDSNYWYHLTSTDYPRQSLSGTRPPIDGEAGLVTVSRSANSSTSQQWQLFSLGASGYALRTAASGPHGYLTMQNQNGTCEESTPIISIRSEDRISWRLASQGDNATRLGAYVRGQACFLGISNNGSVHMSSNTTRPQLAFVKMMKIHDLAFSTVATPSATLAKVVSLPTTTAMHSSSSSVPPATRSSTSRPSYSQTPIPSSTSSPSPSPPTTPNLSPSAAIGMSVALGILGIILILTIALIIHRRWKHHRSHHHHASSRHNYRQARLWKGFEPATLSTARTTFVGTNMAGIYFAELPTPVTPGFVRGDWDTGTGSEEGWGQVSPLSPRREPVEMAA</sequence>
<feature type="transmembrane region" description="Helical" evidence="2">
    <location>
        <begin position="292"/>
        <end position="315"/>
    </location>
</feature>
<keyword evidence="2" id="KW-1133">Transmembrane helix</keyword>
<dbReference type="AlphaFoldDB" id="A0A6A5KVC6"/>
<evidence type="ECO:0000256" key="2">
    <source>
        <dbReference type="SAM" id="Phobius"/>
    </source>
</evidence>
<name>A0A6A5KVC6_9PLEO</name>
<evidence type="ECO:0008006" key="5">
    <source>
        <dbReference type="Google" id="ProtNLM"/>
    </source>
</evidence>
<keyword evidence="2" id="KW-0812">Transmembrane</keyword>
<dbReference type="EMBL" id="ML975248">
    <property type="protein sequence ID" value="KAF1838936.1"/>
    <property type="molecule type" value="Genomic_DNA"/>
</dbReference>
<evidence type="ECO:0000256" key="1">
    <source>
        <dbReference type="SAM" id="MobiDB-lite"/>
    </source>
</evidence>
<keyword evidence="4" id="KW-1185">Reference proteome</keyword>
<feature type="region of interest" description="Disordered" evidence="1">
    <location>
        <begin position="382"/>
        <end position="409"/>
    </location>
</feature>
<proteinExistence type="predicted"/>
<feature type="compositionally biased region" description="Low complexity" evidence="1">
    <location>
        <begin position="244"/>
        <end position="278"/>
    </location>
</feature>
<gene>
    <name evidence="3" type="ORF">BDW02DRAFT_644281</name>
</gene>